<comment type="caution">
    <text evidence="1">The sequence shown here is derived from an EMBL/GenBank/DDBJ whole genome shotgun (WGS) entry which is preliminary data.</text>
</comment>
<keyword evidence="2" id="KW-1185">Reference proteome</keyword>
<organism evidence="1 2">
    <name type="scientific">Aureimonas glaciei</name>
    <dbReference type="NCBI Taxonomy" id="1776957"/>
    <lineage>
        <taxon>Bacteria</taxon>
        <taxon>Pseudomonadati</taxon>
        <taxon>Pseudomonadota</taxon>
        <taxon>Alphaproteobacteria</taxon>
        <taxon>Hyphomicrobiales</taxon>
        <taxon>Aurantimonadaceae</taxon>
        <taxon>Aureimonas</taxon>
    </lineage>
</organism>
<dbReference type="AlphaFoldDB" id="A0A916YDP0"/>
<sequence>MVAERIRPSYLRLMPGAMRREPARIRAMIDMPDEAVVHFLKRTAFDGIDPSAVETATTHISLLLLGGDLVLKLKRPVRLAYLDFSTPSLRLAACHRELTLNRRTAPQLYTGVLRITRTADGTLRLGEDGESGDEGELVDAVVAMRRFDQATLLDRQAEAGLLDAPLMDRLAATIATFHRSLPADADKAGAARMRRVLDLNEASFAATGLFAADERAALDRRMRSHLARLSPLLDRRAAAGCVRRGHGDLHLRNICRIEGEPVLFDCLEFSEDLGTTDVLHDLAFLLMDLWHRGLEAEANRLMNRYLDHTHDEAGLAAMPFFMALRASVRAHVAATAAADAAASEAAAFRTTARRYYDLALDLLRPRDAVLVAVGGLSGSGKSSVAAALAARIGPRPGARTLSSDRLRKHRFGVSPETRLPEEAYGADVTAAVYGDLGQASVGTLGCGHAVIADATFERPDERERIAAVARAAGVAFVGLWLDVPADTLLRRVGARRGDPSDATPDIVRRQLERGPGAVTWTVVPGEGTPAMVAQRARAAVEAALGRDPVSRLPDPAPS</sequence>
<dbReference type="SUPFAM" id="SSF52540">
    <property type="entry name" value="P-loop containing nucleoside triphosphate hydrolases"/>
    <property type="match status" value="1"/>
</dbReference>
<dbReference type="Pfam" id="PF13671">
    <property type="entry name" value="AAA_33"/>
    <property type="match status" value="1"/>
</dbReference>
<dbReference type="InterPro" id="IPR027417">
    <property type="entry name" value="P-loop_NTPase"/>
</dbReference>
<dbReference type="InterPro" id="IPR011009">
    <property type="entry name" value="Kinase-like_dom_sf"/>
</dbReference>
<protein>
    <recommendedName>
        <fullName evidence="3">Aminoglycoside phosphotransferase</fullName>
    </recommendedName>
</protein>
<dbReference type="Proteomes" id="UP000613160">
    <property type="component" value="Unassembled WGS sequence"/>
</dbReference>
<dbReference type="PANTHER" id="PTHR43883:SF1">
    <property type="entry name" value="GLUCONOKINASE"/>
    <property type="match status" value="1"/>
</dbReference>
<dbReference type="SUPFAM" id="SSF56112">
    <property type="entry name" value="Protein kinase-like (PK-like)"/>
    <property type="match status" value="1"/>
</dbReference>
<dbReference type="InterPro" id="IPR052732">
    <property type="entry name" value="Cell-binding_unc_protein"/>
</dbReference>
<dbReference type="PANTHER" id="PTHR43883">
    <property type="entry name" value="SLR0207 PROTEIN"/>
    <property type="match status" value="1"/>
</dbReference>
<dbReference type="Gene3D" id="3.40.50.300">
    <property type="entry name" value="P-loop containing nucleotide triphosphate hydrolases"/>
    <property type="match status" value="1"/>
</dbReference>
<reference evidence="1" key="1">
    <citation type="journal article" date="2014" name="Int. J. Syst. Evol. Microbiol.">
        <title>Complete genome sequence of Corynebacterium casei LMG S-19264T (=DSM 44701T), isolated from a smear-ripened cheese.</title>
        <authorList>
            <consortium name="US DOE Joint Genome Institute (JGI-PGF)"/>
            <person name="Walter F."/>
            <person name="Albersmeier A."/>
            <person name="Kalinowski J."/>
            <person name="Ruckert C."/>
        </authorList>
    </citation>
    <scope>NUCLEOTIDE SEQUENCE</scope>
    <source>
        <strain evidence="1">CGMCC 1.15493</strain>
    </source>
</reference>
<evidence type="ECO:0000313" key="2">
    <source>
        <dbReference type="Proteomes" id="UP000613160"/>
    </source>
</evidence>
<reference evidence="1" key="2">
    <citation type="submission" date="2020-09" db="EMBL/GenBank/DDBJ databases">
        <authorList>
            <person name="Sun Q."/>
            <person name="Zhou Y."/>
        </authorList>
    </citation>
    <scope>NUCLEOTIDE SEQUENCE</scope>
    <source>
        <strain evidence="1">CGMCC 1.15493</strain>
    </source>
</reference>
<dbReference type="EMBL" id="BMJJ01000018">
    <property type="protein sequence ID" value="GGD41343.1"/>
    <property type="molecule type" value="Genomic_DNA"/>
</dbReference>
<proteinExistence type="predicted"/>
<accession>A0A916YDP0</accession>
<evidence type="ECO:0000313" key="1">
    <source>
        <dbReference type="EMBL" id="GGD41343.1"/>
    </source>
</evidence>
<name>A0A916YDP0_9HYPH</name>
<gene>
    <name evidence="1" type="ORF">GCM10011335_50110</name>
</gene>
<evidence type="ECO:0008006" key="3">
    <source>
        <dbReference type="Google" id="ProtNLM"/>
    </source>
</evidence>